<organism evidence="3 4">
    <name type="scientific">Baekduia soli</name>
    <dbReference type="NCBI Taxonomy" id="496014"/>
    <lineage>
        <taxon>Bacteria</taxon>
        <taxon>Bacillati</taxon>
        <taxon>Actinomycetota</taxon>
        <taxon>Thermoleophilia</taxon>
        <taxon>Solirubrobacterales</taxon>
        <taxon>Baekduiaceae</taxon>
        <taxon>Baekduia</taxon>
    </lineage>
</organism>
<dbReference type="NCBIfam" id="TIGR00051">
    <property type="entry name" value="YbgC/FadM family acyl-CoA thioesterase"/>
    <property type="match status" value="1"/>
</dbReference>
<gene>
    <name evidence="3" type="ORF">FSW04_06740</name>
</gene>
<dbReference type="PANTHER" id="PTHR31793">
    <property type="entry name" value="4-HYDROXYBENZOYL-COA THIOESTERASE FAMILY MEMBER"/>
    <property type="match status" value="1"/>
</dbReference>
<evidence type="ECO:0000256" key="1">
    <source>
        <dbReference type="ARBA" id="ARBA00005953"/>
    </source>
</evidence>
<sequence>MIAAAVTEPFSLPVRVRYVECDMQGRVFNAHYLTWFDMAHTDALHQVTGLSYAELLRTHGIDFVVAESNVRYRAPAHYDDRLDVVVAFDPPTTSSLTSRFTVVRDGTTLTEGMLRHVCVDAAAFTKAPWPDPVREALAGYAAGVSSERPSRPT</sequence>
<dbReference type="AlphaFoldDB" id="A0A5B8U313"/>
<dbReference type="PANTHER" id="PTHR31793:SF27">
    <property type="entry name" value="NOVEL THIOESTERASE SUPERFAMILY DOMAIN AND SAPOSIN A-TYPE DOMAIN CONTAINING PROTEIN (0610012H03RIK)"/>
    <property type="match status" value="1"/>
</dbReference>
<dbReference type="Gene3D" id="3.10.129.10">
    <property type="entry name" value="Hotdog Thioesterase"/>
    <property type="match status" value="1"/>
</dbReference>
<evidence type="ECO:0000256" key="2">
    <source>
        <dbReference type="ARBA" id="ARBA00022801"/>
    </source>
</evidence>
<dbReference type="InterPro" id="IPR006684">
    <property type="entry name" value="YbgC/YbaW"/>
</dbReference>
<dbReference type="OrthoDB" id="9799036at2"/>
<dbReference type="PIRSF" id="PIRSF003230">
    <property type="entry name" value="YbgC"/>
    <property type="match status" value="1"/>
</dbReference>
<protein>
    <submittedName>
        <fullName evidence="3">Acyl-CoA thioesterase</fullName>
    </submittedName>
</protein>
<dbReference type="EMBL" id="CP042430">
    <property type="protein sequence ID" value="QEC47312.1"/>
    <property type="molecule type" value="Genomic_DNA"/>
</dbReference>
<dbReference type="Pfam" id="PF13279">
    <property type="entry name" value="4HBT_2"/>
    <property type="match status" value="1"/>
</dbReference>
<reference evidence="3 4" key="1">
    <citation type="journal article" date="2018" name="J. Microbiol.">
        <title>Baekduia soli gen. nov., sp. nov., a novel bacterium isolated from the soil of Baekdu Mountain and proposal of a novel family name, Baekduiaceae fam. nov.</title>
        <authorList>
            <person name="An D.S."/>
            <person name="Siddiqi M.Z."/>
            <person name="Kim K.H."/>
            <person name="Yu H.S."/>
            <person name="Im W.T."/>
        </authorList>
    </citation>
    <scope>NUCLEOTIDE SEQUENCE [LARGE SCALE GENOMIC DNA]</scope>
    <source>
        <strain evidence="3 4">BR7-21</strain>
    </source>
</reference>
<dbReference type="KEGG" id="bsol:FSW04_06740"/>
<dbReference type="CDD" id="cd00586">
    <property type="entry name" value="4HBT"/>
    <property type="match status" value="1"/>
</dbReference>
<evidence type="ECO:0000313" key="3">
    <source>
        <dbReference type="EMBL" id="QEC47312.1"/>
    </source>
</evidence>
<dbReference type="InterPro" id="IPR050563">
    <property type="entry name" value="4-hydroxybenzoyl-CoA_TE"/>
</dbReference>
<keyword evidence="2" id="KW-0378">Hydrolase</keyword>
<keyword evidence="4" id="KW-1185">Reference proteome</keyword>
<dbReference type="InterPro" id="IPR029069">
    <property type="entry name" value="HotDog_dom_sf"/>
</dbReference>
<name>A0A5B8U313_9ACTN</name>
<comment type="similarity">
    <text evidence="1">Belongs to the 4-hydroxybenzoyl-CoA thioesterase family.</text>
</comment>
<proteinExistence type="inferred from homology"/>
<dbReference type="Proteomes" id="UP000321805">
    <property type="component" value="Chromosome"/>
</dbReference>
<evidence type="ECO:0000313" key="4">
    <source>
        <dbReference type="Proteomes" id="UP000321805"/>
    </source>
</evidence>
<dbReference type="GO" id="GO:0047617">
    <property type="term" value="F:fatty acyl-CoA hydrolase activity"/>
    <property type="evidence" value="ECO:0007669"/>
    <property type="project" value="TreeGrafter"/>
</dbReference>
<dbReference type="SUPFAM" id="SSF54637">
    <property type="entry name" value="Thioesterase/thiol ester dehydrase-isomerase"/>
    <property type="match status" value="1"/>
</dbReference>
<accession>A0A5B8U313</accession>